<keyword evidence="2" id="KW-1185">Reference proteome</keyword>
<protein>
    <submittedName>
        <fullName evidence="1">Putative GTPase-activator protein</fullName>
    </submittedName>
</protein>
<reference evidence="1 2" key="1">
    <citation type="journal article" date="2012" name="J. Virol.">
        <title>Complete Genome Sequence of Serratia plymuthica Bacteriophage MAM1.</title>
        <authorList>
            <person name="Matilla M.A."/>
            <person name="Salmond G.P."/>
        </authorList>
    </citation>
    <scope>NUCLEOTIDE SEQUENCE [LARGE SCALE GENOMIC DNA]</scope>
</reference>
<dbReference type="GeneID" id="14444803"/>
<name>K7Z9S1_9CAUD</name>
<dbReference type="RefSeq" id="YP_007349134.1">
    <property type="nucleotide sequence ID" value="NC_020083.1"/>
</dbReference>
<sequence>MKKLIIPSLGMKPVDAVAGKQRLIHLDREDTAKFYDGRSAWGSDVKVQQTSGEMIKLPWRTLPTRLHTRERYFVGAVEVIPAFDFHGLANAYRKYRNHNNVS</sequence>
<accession>K7Z9S1</accession>
<evidence type="ECO:0000313" key="1">
    <source>
        <dbReference type="EMBL" id="AFX93623.1"/>
    </source>
</evidence>
<dbReference type="KEGG" id="vg:14444803"/>
<dbReference type="EMBL" id="JX878496">
    <property type="protein sequence ID" value="AFX93623.1"/>
    <property type="molecule type" value="Genomic_DNA"/>
</dbReference>
<evidence type="ECO:0000313" key="2">
    <source>
        <dbReference type="Proteomes" id="UP000010363"/>
    </source>
</evidence>
<dbReference type="OrthoDB" id="22598at10239"/>
<organism evidence="1 2">
    <name type="scientific">Serratia phage phiMAM1</name>
    <dbReference type="NCBI Taxonomy" id="1262513"/>
    <lineage>
        <taxon>Viruses</taxon>
        <taxon>Duplodnaviria</taxon>
        <taxon>Heunggongvirae</taxon>
        <taxon>Uroviricota</taxon>
        <taxon>Caudoviricetes</taxon>
        <taxon>Pantevenvirales</taxon>
        <taxon>Ackermannviridae</taxon>
        <taxon>Miltonvirus</taxon>
        <taxon>Miltonvirus MAM1</taxon>
    </lineage>
</organism>
<proteinExistence type="predicted"/>
<gene>
    <name evidence="1" type="ORF">MAM_155</name>
</gene>
<dbReference type="Proteomes" id="UP000010363">
    <property type="component" value="Segment"/>
</dbReference>